<organism evidence="4 5">
    <name type="scientific">Sordaria macrospora</name>
    <dbReference type="NCBI Taxonomy" id="5147"/>
    <lineage>
        <taxon>Eukaryota</taxon>
        <taxon>Fungi</taxon>
        <taxon>Dikarya</taxon>
        <taxon>Ascomycota</taxon>
        <taxon>Pezizomycotina</taxon>
        <taxon>Sordariomycetes</taxon>
        <taxon>Sordariomycetidae</taxon>
        <taxon>Sordariales</taxon>
        <taxon>Sordariaceae</taxon>
        <taxon>Sordaria</taxon>
    </lineage>
</organism>
<dbReference type="Pfam" id="PF21189">
    <property type="entry name" value="PHA02142"/>
    <property type="match status" value="1"/>
</dbReference>
<feature type="domain" description="DUF7726" evidence="3">
    <location>
        <begin position="97"/>
        <end position="167"/>
    </location>
</feature>
<feature type="region of interest" description="Disordered" evidence="1">
    <location>
        <begin position="1"/>
        <end position="24"/>
    </location>
</feature>
<protein>
    <recommendedName>
        <fullName evidence="6">RNA ligase domain-containing protein</fullName>
    </recommendedName>
</protein>
<reference evidence="4 5" key="1">
    <citation type="submission" date="2017-07" db="EMBL/GenBank/DDBJ databases">
        <title>Genome sequence of the Sordaria macrospora wild type strain R19027.</title>
        <authorList>
            <person name="Nowrousian M."/>
            <person name="Teichert I."/>
            <person name="Kueck U."/>
        </authorList>
    </citation>
    <scope>NUCLEOTIDE SEQUENCE [LARGE SCALE GENOMIC DNA]</scope>
    <source>
        <strain evidence="4 5">R19027</strain>
        <tissue evidence="4">Mycelium</tissue>
    </source>
</reference>
<feature type="compositionally biased region" description="Basic and acidic residues" evidence="1">
    <location>
        <begin position="1"/>
        <end position="14"/>
    </location>
</feature>
<evidence type="ECO:0000313" key="4">
    <source>
        <dbReference type="EMBL" id="KAA8633194.1"/>
    </source>
</evidence>
<sequence length="746" mass="83474">MSDNRRGVLRDNPEAARTNAPPSGYLENILNAAAAADKENVPTGTGFSPTDKAAFAPAATPSQPAPNSRKRKAPATPPAPQRLPTSDELEDIVIDAPMRENCDQVRRKINRALDAGIITKTGLAGEIGVSVKSLNGFLREHGAFKGQGYSSYPAAWEYFKKLDAVGYKIPNKTAAAKKQKTDSADGAEADIGKVDVSDIHLEGEETDEVPVYDTCDEIRRKIDAYLRRPGVTQAQFCRDIHAQHQSAKRPANIHTSQLARFRGMKGARAGATSSVFYGAYVFFEKLRIKEKKPMTQHRKDMEEAWPNGFDRTDDGRIAALRTPSPRKLLDIMDNVTPATSSNAVQPIQHYKRTLVGVRKVTAKKKIEDHRTVVTVDNWTVVGLTAHMKRYKVDDLVVYMEIDSFIPKTNRFFELWPRMTDVFDGEQGLRVRSHVVAGTWSQGMIFPLEQFPEITVYYHNRVVKVGQENATTEILKYSFADHLGIKKWEYPTHERPVTGIIGELSALIHKPGNWRIQDIGNVVFNPRTVNTRTYQVTEKLDGVSMHVYKVSNSSKDLLDFFPALRPLPIADKPDGDGIPIPPTMQTERCRVGVCNHSHEFFDDGKNIYWETAKTSGIIDKIHQIPFRNIAIQGELVGSHIQGNTMRYPEGKHEFVVFGIWDIGAKEYLAFKTVELLCKTLGIAHVPVLGYGPVTKYGKNVKELLAYADNLGTGKYGGIKEGLIFRDDTNWNHSFKVISNRWLNMTGK</sequence>
<feature type="domain" description="DUF7726" evidence="3">
    <location>
        <begin position="209"/>
        <end position="291"/>
    </location>
</feature>
<dbReference type="InterPro" id="IPR056143">
    <property type="entry name" value="DUF7726"/>
</dbReference>
<dbReference type="VEuPathDB" id="FungiDB:SMAC_05981"/>
<evidence type="ECO:0000313" key="5">
    <source>
        <dbReference type="Proteomes" id="UP000433876"/>
    </source>
</evidence>
<evidence type="ECO:0000259" key="2">
    <source>
        <dbReference type="Pfam" id="PF09414"/>
    </source>
</evidence>
<comment type="caution">
    <text evidence="4">The sequence shown here is derived from an EMBL/GenBank/DDBJ whole genome shotgun (WGS) entry which is preliminary data.</text>
</comment>
<evidence type="ECO:0008006" key="6">
    <source>
        <dbReference type="Google" id="ProtNLM"/>
    </source>
</evidence>
<dbReference type="Gene3D" id="3.30.470.30">
    <property type="entry name" value="DNA ligase/mRNA capping enzyme"/>
    <property type="match status" value="1"/>
</dbReference>
<dbReference type="PANTHER" id="PTHR42339">
    <property type="entry name" value="HISTONE H1"/>
    <property type="match status" value="1"/>
</dbReference>
<dbReference type="InterPro" id="IPR021122">
    <property type="entry name" value="RNA_ligase_dom_REL/Rnl2"/>
</dbReference>
<name>A0A8S8ZQZ9_SORMA</name>
<dbReference type="Proteomes" id="UP000433876">
    <property type="component" value="Unassembled WGS sequence"/>
</dbReference>
<dbReference type="EMBL" id="NMPR01000041">
    <property type="protein sequence ID" value="KAA8633194.1"/>
    <property type="molecule type" value="Genomic_DNA"/>
</dbReference>
<accession>A0A8S8ZQZ9</accession>
<feature type="domain" description="RNA ligase" evidence="2">
    <location>
        <begin position="532"/>
        <end position="736"/>
    </location>
</feature>
<dbReference type="AlphaFoldDB" id="A0A8S8ZQZ9"/>
<gene>
    <name evidence="4" type="ORF">SMACR_05981</name>
</gene>
<dbReference type="Pfam" id="PF24852">
    <property type="entry name" value="DUF7726"/>
    <property type="match status" value="2"/>
</dbReference>
<dbReference type="SUPFAM" id="SSF56091">
    <property type="entry name" value="DNA ligase/mRNA capping enzyme, catalytic domain"/>
    <property type="match status" value="1"/>
</dbReference>
<dbReference type="PANTHER" id="PTHR42339:SF1">
    <property type="entry name" value="HISTONE H1"/>
    <property type="match status" value="1"/>
</dbReference>
<evidence type="ECO:0000256" key="1">
    <source>
        <dbReference type="SAM" id="MobiDB-lite"/>
    </source>
</evidence>
<proteinExistence type="predicted"/>
<feature type="region of interest" description="Disordered" evidence="1">
    <location>
        <begin position="37"/>
        <end position="86"/>
    </location>
</feature>
<dbReference type="Pfam" id="PF09414">
    <property type="entry name" value="RNA_ligase"/>
    <property type="match status" value="1"/>
</dbReference>
<evidence type="ECO:0000259" key="3">
    <source>
        <dbReference type="Pfam" id="PF24852"/>
    </source>
</evidence>